<dbReference type="Proteomes" id="UP000290560">
    <property type="component" value="Unassembled WGS sequence"/>
</dbReference>
<feature type="region of interest" description="Disordered" evidence="1">
    <location>
        <begin position="92"/>
        <end position="118"/>
    </location>
</feature>
<reference evidence="2" key="1">
    <citation type="journal article" date="2018" name="Data Brief">
        <title>Genome sequence data from 17 accessions of Ensete ventricosum, a staple food crop for millions in Ethiopia.</title>
        <authorList>
            <person name="Yemataw Z."/>
            <person name="Muzemil S."/>
            <person name="Ambachew D."/>
            <person name="Tripathi L."/>
            <person name="Tesfaye K."/>
            <person name="Chala A."/>
            <person name="Farbos A."/>
            <person name="O'Neill P."/>
            <person name="Moore K."/>
            <person name="Grant M."/>
            <person name="Studholme D.J."/>
        </authorList>
    </citation>
    <scope>NUCLEOTIDE SEQUENCE [LARGE SCALE GENOMIC DNA]</scope>
    <source>
        <tissue evidence="2">Leaf</tissue>
    </source>
</reference>
<accession>A0A445M9Z2</accession>
<proteinExistence type="predicted"/>
<organism evidence="2">
    <name type="scientific">Ensete ventricosum</name>
    <name type="common">Abyssinian banana</name>
    <name type="synonym">Musa ensete</name>
    <dbReference type="NCBI Taxonomy" id="4639"/>
    <lineage>
        <taxon>Eukaryota</taxon>
        <taxon>Viridiplantae</taxon>
        <taxon>Streptophyta</taxon>
        <taxon>Embryophyta</taxon>
        <taxon>Tracheophyta</taxon>
        <taxon>Spermatophyta</taxon>
        <taxon>Magnoliopsida</taxon>
        <taxon>Liliopsida</taxon>
        <taxon>Zingiberales</taxon>
        <taxon>Musaceae</taxon>
        <taxon>Ensete</taxon>
    </lineage>
</organism>
<evidence type="ECO:0000313" key="2">
    <source>
        <dbReference type="EMBL" id="RZR71014.1"/>
    </source>
</evidence>
<protein>
    <submittedName>
        <fullName evidence="2">Uncharacterized protein</fullName>
    </submittedName>
</protein>
<dbReference type="EMBL" id="KV875482">
    <property type="protein sequence ID" value="RZR71014.1"/>
    <property type="molecule type" value="Genomic_DNA"/>
</dbReference>
<gene>
    <name evidence="2" type="ORF">BHM03_00002880</name>
</gene>
<evidence type="ECO:0000256" key="1">
    <source>
        <dbReference type="SAM" id="MobiDB-lite"/>
    </source>
</evidence>
<name>A0A445M9Z2_ENSVE</name>
<feature type="region of interest" description="Disordered" evidence="1">
    <location>
        <begin position="1"/>
        <end position="37"/>
    </location>
</feature>
<feature type="compositionally biased region" description="Basic and acidic residues" evidence="1">
    <location>
        <begin position="24"/>
        <end position="37"/>
    </location>
</feature>
<dbReference type="AlphaFoldDB" id="A0A445M9Z2"/>
<sequence length="118" mass="12952">MEAMTLTSRKTHPVRPPPRGVFGRSDDVSTRAARRPKDEGAFRLDRFNRSQPVHCEKAQKGTPNTTPTACDVTWVAHVSCSNEQVATIRHGTGGWRLTGPREPPHAVAGLGSKRWRGG</sequence>